<dbReference type="PANTHER" id="PTHR43162">
    <property type="match status" value="1"/>
</dbReference>
<dbReference type="Pfam" id="PF13460">
    <property type="entry name" value="NAD_binding_10"/>
    <property type="match status" value="1"/>
</dbReference>
<dbReference type="AlphaFoldDB" id="A0A7Y4KEY3"/>
<comment type="caution">
    <text evidence="2">The sequence shown here is derived from an EMBL/GenBank/DDBJ whole genome shotgun (WGS) entry which is preliminary data.</text>
</comment>
<dbReference type="EMBL" id="JABFJV010000001">
    <property type="protein sequence ID" value="NOK31634.1"/>
    <property type="molecule type" value="Genomic_DNA"/>
</dbReference>
<sequence length="280" mass="29673">MILVTGATGNIGREVMARLSAEGAPLRVVTRDAKKVAALPPAIERVVGDLRDPATVDQAVRGVRRLFLVSPMDDVEGRAEAVLVEAARRAGVTHVVKLSSLGTGNSGIAGRHRDSEQRLRDSGMAWTFVRPGMFMSNALQWAGNVKAGTPIFTPTASGRMAPIDPRDIAEVAALALTGDGHEGQAYALTGEELLSAHDQVAILSRVLGRPLQCVDVPVEGALANVRKAGMPSWLVEGLGELWTAVRSGKGEVTTPEVARLTGHAPGTFEAWARRHRDAFA</sequence>
<dbReference type="InterPro" id="IPR036291">
    <property type="entry name" value="NAD(P)-bd_dom_sf"/>
</dbReference>
<keyword evidence="3" id="KW-1185">Reference proteome</keyword>
<organism evidence="2 3">
    <name type="scientific">Corallococcus exercitus</name>
    <dbReference type="NCBI Taxonomy" id="2316736"/>
    <lineage>
        <taxon>Bacteria</taxon>
        <taxon>Pseudomonadati</taxon>
        <taxon>Myxococcota</taxon>
        <taxon>Myxococcia</taxon>
        <taxon>Myxococcales</taxon>
        <taxon>Cystobacterineae</taxon>
        <taxon>Myxococcaceae</taxon>
        <taxon>Corallococcus</taxon>
    </lineage>
</organism>
<feature type="domain" description="NAD(P)-binding" evidence="1">
    <location>
        <begin position="6"/>
        <end position="176"/>
    </location>
</feature>
<dbReference type="PANTHER" id="PTHR43162:SF1">
    <property type="entry name" value="PRESTALK A DIFFERENTIATION PROTEIN A"/>
    <property type="match status" value="1"/>
</dbReference>
<dbReference type="Proteomes" id="UP000563426">
    <property type="component" value="Unassembled WGS sequence"/>
</dbReference>
<gene>
    <name evidence="2" type="ORF">HMI49_00260</name>
</gene>
<proteinExistence type="predicted"/>
<dbReference type="RefSeq" id="WP_171432605.1">
    <property type="nucleotide sequence ID" value="NZ_JABFJV010000001.1"/>
</dbReference>
<accession>A0A7Y4KEY3</accession>
<dbReference type="SUPFAM" id="SSF51735">
    <property type="entry name" value="NAD(P)-binding Rossmann-fold domains"/>
    <property type="match status" value="1"/>
</dbReference>
<reference evidence="2 3" key="1">
    <citation type="submission" date="2020-05" db="EMBL/GenBank/DDBJ databases">
        <authorList>
            <person name="Whitworth D."/>
        </authorList>
    </citation>
    <scope>NUCLEOTIDE SEQUENCE [LARGE SCALE GENOMIC DNA]</scope>
    <source>
        <strain evidence="2 3">AB043B</strain>
    </source>
</reference>
<dbReference type="CDD" id="cd05269">
    <property type="entry name" value="TMR_SDR_a"/>
    <property type="match status" value="1"/>
</dbReference>
<dbReference type="InterPro" id="IPR016040">
    <property type="entry name" value="NAD(P)-bd_dom"/>
</dbReference>
<evidence type="ECO:0000313" key="3">
    <source>
        <dbReference type="Proteomes" id="UP000563426"/>
    </source>
</evidence>
<dbReference type="Gene3D" id="3.90.25.10">
    <property type="entry name" value="UDP-galactose 4-epimerase, domain 1"/>
    <property type="match status" value="1"/>
</dbReference>
<dbReference type="InterPro" id="IPR051604">
    <property type="entry name" value="Ergot_Alk_Oxidoreductase"/>
</dbReference>
<dbReference type="Gene3D" id="3.40.50.720">
    <property type="entry name" value="NAD(P)-binding Rossmann-like Domain"/>
    <property type="match status" value="1"/>
</dbReference>
<name>A0A7Y4KEY3_9BACT</name>
<evidence type="ECO:0000313" key="2">
    <source>
        <dbReference type="EMBL" id="NOK31634.1"/>
    </source>
</evidence>
<evidence type="ECO:0000259" key="1">
    <source>
        <dbReference type="Pfam" id="PF13460"/>
    </source>
</evidence>
<protein>
    <submittedName>
        <fullName evidence="2">SDR family oxidoreductase</fullName>
    </submittedName>
</protein>